<dbReference type="Proteomes" id="UP001139054">
    <property type="component" value="Unassembled WGS sequence"/>
</dbReference>
<name>A0A9X1REY3_9BRAD</name>
<dbReference type="GO" id="GO:0005992">
    <property type="term" value="P:trehalose biosynthetic process"/>
    <property type="evidence" value="ECO:0007669"/>
    <property type="project" value="InterPro"/>
</dbReference>
<dbReference type="CDD" id="cd03788">
    <property type="entry name" value="GT20_TPS"/>
    <property type="match status" value="1"/>
</dbReference>
<feature type="transmembrane region" description="Helical" evidence="2">
    <location>
        <begin position="31"/>
        <end position="54"/>
    </location>
</feature>
<comment type="caution">
    <text evidence="3">The sequence shown here is derived from an EMBL/GenBank/DDBJ whole genome shotgun (WGS) entry which is preliminary data.</text>
</comment>
<organism evidence="3 4">
    <name type="scientific">Bradyrhizobium zhengyangense</name>
    <dbReference type="NCBI Taxonomy" id="2911009"/>
    <lineage>
        <taxon>Bacteria</taxon>
        <taxon>Pseudomonadati</taxon>
        <taxon>Pseudomonadota</taxon>
        <taxon>Alphaproteobacteria</taxon>
        <taxon>Hyphomicrobiales</taxon>
        <taxon>Nitrobacteraceae</taxon>
        <taxon>Bradyrhizobium</taxon>
    </lineage>
</organism>
<sequence>MDRSEGKFERRGRDWIRRVAQRPLRDPLARYTLLGLLAAGVVIAALTLLAAVMVEDWSQRDIDLRSRLVFRSIRDQVATAMTAKPDTDLAQVFERITEDERILALGFCSAQGQLRYATKEFPKSVTCDSLKRARSNAFAAIADSGRHIHISSFPITVAESTGHLLVLHDLAYIETRTNEARLYTMLALVGVTSGLGLLATAIVLALMRAWTRSIRGALTEVRHGAADEALVHSPFPISREVHAALSELRMERRFANGIHVEWSPKTLHRLLLEELPDAQVLVVSNREPYIHNRSAGEITLQIPASGLVAALEPVMRACGGTWIAHGSGSADRDTVDAADRLRVPPGEPTYLLRRVWLSEKEQSGYYYGLANEGLWPLCHIAFVRPTFREEDWVQYRKVNEQFADVIVEEATCDDPIVLVQDYHFALLPRMIRDRLPKATVIAFWHIPWPNAETFGICPWRREIIDGLLGSTILGFHTQFHCNNFLEAADRFMESRIDREHASVTFRGQETLIRPYPISIEWPPAALVDQAPVRECRDAVRRRFSLPADARIAVGIERFDYTKGILDRIRAIDDLLRCHPEWIGRLVFIQAAAPTRSKLATYSSLQGEAERLVADVNARHGKGDFQPIRLVVRHHEPDEVLELFRASDMCIVSSLHDGMNLVAKEFVAARDDEHGVLILSSFAGASRELSEALIVNPYDTHGMAEAFVRALQMPPAEQRDRMRLMRDLVRERNVYRWAAQMLLDAARLRRRQRIVWSNAPHAGRAGSQAMLPASQRRTA</sequence>
<comment type="similarity">
    <text evidence="1">Belongs to the glycosyltransferase 20 family.</text>
</comment>
<evidence type="ECO:0000313" key="4">
    <source>
        <dbReference type="Proteomes" id="UP001139054"/>
    </source>
</evidence>
<gene>
    <name evidence="3" type="ORF">L6654_24765</name>
</gene>
<dbReference type="Gene3D" id="3.40.50.2000">
    <property type="entry name" value="Glycogen Phosphorylase B"/>
    <property type="match status" value="2"/>
</dbReference>
<evidence type="ECO:0000256" key="1">
    <source>
        <dbReference type="ARBA" id="ARBA00008799"/>
    </source>
</evidence>
<dbReference type="SUPFAM" id="SSF53756">
    <property type="entry name" value="UDP-Glycosyltransferase/glycogen phosphorylase"/>
    <property type="match status" value="1"/>
</dbReference>
<dbReference type="GO" id="GO:0003825">
    <property type="term" value="F:alpha,alpha-trehalose-phosphate synthase (UDP-forming) activity"/>
    <property type="evidence" value="ECO:0007669"/>
    <property type="project" value="TreeGrafter"/>
</dbReference>
<proteinExistence type="inferred from homology"/>
<reference evidence="3" key="1">
    <citation type="submission" date="2022-01" db="EMBL/GenBank/DDBJ databases">
        <title>Genome sequnece data of strain Bradyrhizobium sp. nov.</title>
        <authorList>
            <person name="Zhang J."/>
        </authorList>
    </citation>
    <scope>NUCLEOTIDE SEQUENCE</scope>
    <source>
        <strain evidence="3">WYCCWR 13023</strain>
    </source>
</reference>
<dbReference type="InterPro" id="IPR001830">
    <property type="entry name" value="Glyco_trans_20"/>
</dbReference>
<dbReference type="PANTHER" id="PTHR10788:SF106">
    <property type="entry name" value="BCDNA.GH08860"/>
    <property type="match status" value="1"/>
</dbReference>
<evidence type="ECO:0000313" key="3">
    <source>
        <dbReference type="EMBL" id="MCG2629843.1"/>
    </source>
</evidence>
<dbReference type="Pfam" id="PF00982">
    <property type="entry name" value="Glyco_transf_20"/>
    <property type="match status" value="1"/>
</dbReference>
<keyword evidence="2" id="KW-0472">Membrane</keyword>
<keyword evidence="2" id="KW-1133">Transmembrane helix</keyword>
<dbReference type="AlphaFoldDB" id="A0A9X1REY3"/>
<keyword evidence="2" id="KW-0812">Transmembrane</keyword>
<dbReference type="RefSeq" id="WP_237864256.1">
    <property type="nucleotide sequence ID" value="NZ_JAKLTY010000016.1"/>
</dbReference>
<feature type="transmembrane region" description="Helical" evidence="2">
    <location>
        <begin position="182"/>
        <end position="206"/>
    </location>
</feature>
<dbReference type="PANTHER" id="PTHR10788">
    <property type="entry name" value="TREHALOSE-6-PHOSPHATE SYNTHASE"/>
    <property type="match status" value="1"/>
</dbReference>
<accession>A0A9X1REY3</accession>
<evidence type="ECO:0000256" key="2">
    <source>
        <dbReference type="SAM" id="Phobius"/>
    </source>
</evidence>
<dbReference type="EMBL" id="JAKLTY010000016">
    <property type="protein sequence ID" value="MCG2629843.1"/>
    <property type="molecule type" value="Genomic_DNA"/>
</dbReference>
<protein>
    <submittedName>
        <fullName evidence="3">Trehalose-6-phosphate synthase</fullName>
    </submittedName>
</protein>